<dbReference type="PANTHER" id="PTHR42978:SF6">
    <property type="entry name" value="QUORUM-QUENCHING LACTONASE YTNP-RELATED"/>
    <property type="match status" value="1"/>
</dbReference>
<sequence length="284" mass="31345">MNHQAQKSHQIGDFLVTVLSDGEMNVSLALLAGIDEKSAEKIQTDAGVINADQIDINCYLIQGNGHTILVDSGTGGLNHAGGLLLRNLAQLGVAPCDIDTILITHAHPDHIGGLLDNEGKPVYENAKLYLHTLEVEYWQNDYAFAQATERGKRNFDLMRHTLNAYAQSLHFFDGHESIAGIRPILLAGHTPGHTGFQIGAGESSLLIWGDIVHFPYIQLDNPNVSIAFDYDSDQAKITRKKLLKQVAEQKQLIAGMHIGKSGFAYIHSMEQKDRYEISYLNEPH</sequence>
<dbReference type="CDD" id="cd07720">
    <property type="entry name" value="OPHC2-like_MBL-fold"/>
    <property type="match status" value="1"/>
</dbReference>
<keyword evidence="3" id="KW-0378">Hydrolase</keyword>
<feature type="domain" description="Metallo-beta-lactamase" evidence="5">
    <location>
        <begin position="55"/>
        <end position="257"/>
    </location>
</feature>
<evidence type="ECO:0000256" key="1">
    <source>
        <dbReference type="ARBA" id="ARBA00007749"/>
    </source>
</evidence>
<dbReference type="PANTHER" id="PTHR42978">
    <property type="entry name" value="QUORUM-QUENCHING LACTONASE YTNP-RELATED-RELATED"/>
    <property type="match status" value="1"/>
</dbReference>
<dbReference type="SUPFAM" id="SSF56281">
    <property type="entry name" value="Metallo-hydrolase/oxidoreductase"/>
    <property type="match status" value="1"/>
</dbReference>
<dbReference type="EMBL" id="APQI01000003">
    <property type="protein sequence ID" value="ENW00479.1"/>
    <property type="molecule type" value="Genomic_DNA"/>
</dbReference>
<keyword evidence="2" id="KW-0479">Metal-binding</keyword>
<comment type="similarity">
    <text evidence="1">Belongs to the metallo-beta-lactamase superfamily.</text>
</comment>
<comment type="caution">
    <text evidence="6">The sequence shown here is derived from an EMBL/GenBank/DDBJ whole genome shotgun (WGS) entry which is preliminary data.</text>
</comment>
<reference evidence="6 7" key="1">
    <citation type="submission" date="2013-02" db="EMBL/GenBank/DDBJ databases">
        <title>The Genome Sequence of Acinetobacter calcoaceticus CIP 81.8.</title>
        <authorList>
            <consortium name="The Broad Institute Genome Sequencing Platform"/>
            <consortium name="The Broad Institute Genome Sequencing Center for Infectious Disease"/>
            <person name="Cerqueira G."/>
            <person name="Feldgarden M."/>
            <person name="Courvalin P."/>
            <person name="Perichon B."/>
            <person name="Grillot-Courvalin C."/>
            <person name="Clermont D."/>
            <person name="Rocha E."/>
            <person name="Yoon E.-J."/>
            <person name="Nemec A."/>
            <person name="Walker B."/>
            <person name="Young S.K."/>
            <person name="Zeng Q."/>
            <person name="Gargeya S."/>
            <person name="Fitzgerald M."/>
            <person name="Haas B."/>
            <person name="Abouelleil A."/>
            <person name="Alvarado L."/>
            <person name="Arachchi H.M."/>
            <person name="Berlin A.M."/>
            <person name="Chapman S.B."/>
            <person name="Dewar J."/>
            <person name="Goldberg J."/>
            <person name="Griggs A."/>
            <person name="Gujja S."/>
            <person name="Hansen M."/>
            <person name="Howarth C."/>
            <person name="Imamovic A."/>
            <person name="Larimer J."/>
            <person name="McCowan C."/>
            <person name="Murphy C."/>
            <person name="Neiman D."/>
            <person name="Pearson M."/>
            <person name="Priest M."/>
            <person name="Roberts A."/>
            <person name="Saif S."/>
            <person name="Shea T."/>
            <person name="Sisk P."/>
            <person name="Sykes S."/>
            <person name="Wortman J."/>
            <person name="Nusbaum C."/>
            <person name="Birren B."/>
        </authorList>
    </citation>
    <scope>NUCLEOTIDE SEQUENCE [LARGE SCALE GENOMIC DNA]</scope>
    <source>
        <strain evidence="6 7">CIP 81.8</strain>
    </source>
</reference>
<dbReference type="InterPro" id="IPR036866">
    <property type="entry name" value="RibonucZ/Hydroxyglut_hydro"/>
</dbReference>
<evidence type="ECO:0000259" key="5">
    <source>
        <dbReference type="SMART" id="SM00849"/>
    </source>
</evidence>
<dbReference type="GeneID" id="92920562"/>
<dbReference type="Gene3D" id="3.60.15.10">
    <property type="entry name" value="Ribonuclease Z/Hydroxyacylglutathione hydrolase-like"/>
    <property type="match status" value="1"/>
</dbReference>
<organism evidence="6 7">
    <name type="scientific">Acinetobacter calcoaceticus DSM 30006 = CIP 81.8</name>
    <dbReference type="NCBI Taxonomy" id="981331"/>
    <lineage>
        <taxon>Bacteria</taxon>
        <taxon>Pseudomonadati</taxon>
        <taxon>Pseudomonadota</taxon>
        <taxon>Gammaproteobacteria</taxon>
        <taxon>Moraxellales</taxon>
        <taxon>Moraxellaceae</taxon>
        <taxon>Acinetobacter</taxon>
        <taxon>Acinetobacter calcoaceticus/baumannii complex</taxon>
    </lineage>
</organism>
<evidence type="ECO:0000256" key="2">
    <source>
        <dbReference type="ARBA" id="ARBA00022723"/>
    </source>
</evidence>
<proteinExistence type="inferred from homology"/>
<dbReference type="Proteomes" id="UP000013024">
    <property type="component" value="Unassembled WGS sequence"/>
</dbReference>
<dbReference type="SMART" id="SM00849">
    <property type="entry name" value="Lactamase_B"/>
    <property type="match status" value="1"/>
</dbReference>
<dbReference type="RefSeq" id="WP_005045707.1">
    <property type="nucleotide sequence ID" value="NZ_KB849780.1"/>
</dbReference>
<accession>A0ABN0K942</accession>
<protein>
    <recommendedName>
        <fullName evidence="5">Metallo-beta-lactamase domain-containing protein</fullName>
    </recommendedName>
</protein>
<keyword evidence="7" id="KW-1185">Reference proteome</keyword>
<evidence type="ECO:0000313" key="7">
    <source>
        <dbReference type="Proteomes" id="UP000013024"/>
    </source>
</evidence>
<evidence type="ECO:0000313" key="6">
    <source>
        <dbReference type="EMBL" id="ENW00479.1"/>
    </source>
</evidence>
<evidence type="ECO:0000256" key="3">
    <source>
        <dbReference type="ARBA" id="ARBA00022801"/>
    </source>
</evidence>
<dbReference type="Pfam" id="PF00753">
    <property type="entry name" value="Lactamase_B"/>
    <property type="match status" value="1"/>
</dbReference>
<dbReference type="InterPro" id="IPR051013">
    <property type="entry name" value="MBL_superfamily_lactonases"/>
</dbReference>
<gene>
    <name evidence="6" type="ORF">F936_01052</name>
</gene>
<dbReference type="InterPro" id="IPR001279">
    <property type="entry name" value="Metallo-B-lactamas"/>
</dbReference>
<keyword evidence="4" id="KW-0862">Zinc</keyword>
<name>A0ABN0K942_ACICA</name>
<evidence type="ECO:0000256" key="4">
    <source>
        <dbReference type="ARBA" id="ARBA00022833"/>
    </source>
</evidence>